<keyword evidence="3" id="KW-1185">Reference proteome</keyword>
<evidence type="ECO:0000313" key="3">
    <source>
        <dbReference type="Proteomes" id="UP000219338"/>
    </source>
</evidence>
<dbReference type="AlphaFoldDB" id="A0A284RHB5"/>
<proteinExistence type="predicted"/>
<reference evidence="3" key="1">
    <citation type="journal article" date="2017" name="Nat. Ecol. Evol.">
        <title>Genome expansion and lineage-specific genetic innovations in the forest pathogenic fungi Armillaria.</title>
        <authorList>
            <person name="Sipos G."/>
            <person name="Prasanna A.N."/>
            <person name="Walter M.C."/>
            <person name="O'Connor E."/>
            <person name="Balint B."/>
            <person name="Krizsan K."/>
            <person name="Kiss B."/>
            <person name="Hess J."/>
            <person name="Varga T."/>
            <person name="Slot J."/>
            <person name="Riley R."/>
            <person name="Boka B."/>
            <person name="Rigling D."/>
            <person name="Barry K."/>
            <person name="Lee J."/>
            <person name="Mihaltcheva S."/>
            <person name="LaButti K."/>
            <person name="Lipzen A."/>
            <person name="Waldron R."/>
            <person name="Moloney N.M."/>
            <person name="Sperisen C."/>
            <person name="Kredics L."/>
            <person name="Vagvoelgyi C."/>
            <person name="Patrignani A."/>
            <person name="Fitzpatrick D."/>
            <person name="Nagy I."/>
            <person name="Doyle S."/>
            <person name="Anderson J.B."/>
            <person name="Grigoriev I.V."/>
            <person name="Gueldener U."/>
            <person name="Muensterkoetter M."/>
            <person name="Nagy L.G."/>
        </authorList>
    </citation>
    <scope>NUCLEOTIDE SEQUENCE [LARGE SCALE GENOMIC DNA]</scope>
    <source>
        <strain evidence="3">C18/9</strain>
    </source>
</reference>
<name>A0A284RHB5_ARMOS</name>
<evidence type="ECO:0000256" key="1">
    <source>
        <dbReference type="SAM" id="MobiDB-lite"/>
    </source>
</evidence>
<accession>A0A284RHB5</accession>
<organism evidence="2 3">
    <name type="scientific">Armillaria ostoyae</name>
    <name type="common">Armillaria root rot fungus</name>
    <dbReference type="NCBI Taxonomy" id="47428"/>
    <lineage>
        <taxon>Eukaryota</taxon>
        <taxon>Fungi</taxon>
        <taxon>Dikarya</taxon>
        <taxon>Basidiomycota</taxon>
        <taxon>Agaricomycotina</taxon>
        <taxon>Agaricomycetes</taxon>
        <taxon>Agaricomycetidae</taxon>
        <taxon>Agaricales</taxon>
        <taxon>Marasmiineae</taxon>
        <taxon>Physalacriaceae</taxon>
        <taxon>Armillaria</taxon>
    </lineage>
</organism>
<gene>
    <name evidence="2" type="ORF">ARMOST_11509</name>
</gene>
<dbReference type="Proteomes" id="UP000219338">
    <property type="component" value="Unassembled WGS sequence"/>
</dbReference>
<feature type="region of interest" description="Disordered" evidence="1">
    <location>
        <begin position="207"/>
        <end position="229"/>
    </location>
</feature>
<feature type="region of interest" description="Disordered" evidence="1">
    <location>
        <begin position="151"/>
        <end position="170"/>
    </location>
</feature>
<sequence>MPNVGGSSTMQGPGSSTGCKSVEPWLQNGAVGMSGPYQRFVLYIHYTARFANMTWGPFVFDPIENVYACGRGANSPGWTFSFDFRFSSHLFPLDLFHGLFSLVIDPSPMTRITSASICWRVPARAMMDSLRAGEEWTLKFHYGIFPPPVHSDDDTQSARRPAKKTLHTGPTTCDLQEMLFMVDGVEHGTSTGSRKDYPSCERKGSWTILRNQQQGKKRHPAEGSSIMIQ</sequence>
<dbReference type="EMBL" id="FUEG01000009">
    <property type="protein sequence ID" value="SJL08146.1"/>
    <property type="molecule type" value="Genomic_DNA"/>
</dbReference>
<evidence type="ECO:0000313" key="2">
    <source>
        <dbReference type="EMBL" id="SJL08146.1"/>
    </source>
</evidence>
<protein>
    <submittedName>
        <fullName evidence="2">Uncharacterized protein</fullName>
    </submittedName>
</protein>